<keyword evidence="1" id="KW-1133">Transmembrane helix</keyword>
<keyword evidence="1" id="KW-0812">Transmembrane</keyword>
<accession>A0ABU3Z5T7</accession>
<dbReference type="Proteomes" id="UP001272515">
    <property type="component" value="Unassembled WGS sequence"/>
</dbReference>
<name>A0ABU3Z5T7_9FIRM</name>
<evidence type="ECO:0000313" key="2">
    <source>
        <dbReference type="EMBL" id="MDV5087278.1"/>
    </source>
</evidence>
<protein>
    <submittedName>
        <fullName evidence="2">Uncharacterized protein</fullName>
    </submittedName>
</protein>
<evidence type="ECO:0000256" key="1">
    <source>
        <dbReference type="SAM" id="Phobius"/>
    </source>
</evidence>
<evidence type="ECO:0000313" key="3">
    <source>
        <dbReference type="Proteomes" id="UP001272515"/>
    </source>
</evidence>
<organism evidence="2 3">
    <name type="scientific">Veillonella absiana</name>
    <dbReference type="NCBI Taxonomy" id="3079305"/>
    <lineage>
        <taxon>Bacteria</taxon>
        <taxon>Bacillati</taxon>
        <taxon>Bacillota</taxon>
        <taxon>Negativicutes</taxon>
        <taxon>Veillonellales</taxon>
        <taxon>Veillonellaceae</taxon>
        <taxon>Veillonella</taxon>
    </lineage>
</organism>
<keyword evidence="3" id="KW-1185">Reference proteome</keyword>
<dbReference type="EMBL" id="JAWJZB010000001">
    <property type="protein sequence ID" value="MDV5087278.1"/>
    <property type="molecule type" value="Genomic_DNA"/>
</dbReference>
<feature type="transmembrane region" description="Helical" evidence="1">
    <location>
        <begin position="6"/>
        <end position="28"/>
    </location>
</feature>
<reference evidence="2 3" key="1">
    <citation type="submission" date="2023-10" db="EMBL/GenBank/DDBJ databases">
        <title>Veillonella sp. nov., isolated from a pig farm feces dump.</title>
        <authorList>
            <person name="Chang Y.-H."/>
        </authorList>
    </citation>
    <scope>NUCLEOTIDE SEQUENCE [LARGE SCALE GENOMIC DNA]</scope>
    <source>
        <strain evidence="2 3">YH-vei2233</strain>
    </source>
</reference>
<dbReference type="RefSeq" id="WP_295193029.1">
    <property type="nucleotide sequence ID" value="NZ_JAWJZA010000016.1"/>
</dbReference>
<keyword evidence="1" id="KW-0472">Membrane</keyword>
<comment type="caution">
    <text evidence="2">The sequence shown here is derived from an EMBL/GenBank/DDBJ whole genome shotgun (WGS) entry which is preliminary data.</text>
</comment>
<gene>
    <name evidence="2" type="ORF">RVY80_00190</name>
</gene>
<proteinExistence type="predicted"/>
<sequence length="179" mass="20834">MWFYTLLNVVITILVVIAVLYLAFRFYVVRQGDEHIQMVTKRRSAFQLEDISFDKVTLVCDIPFTNRGKQNGTIMDLYPRHLLPQEQFDNVHVECWTMDVARPRHDGYFESYIVEPKKGGTIRLHVIMTGKNGNIRKDLQGFPDMNIDIVYQVVGRTDWHISKNRICLTSEELQAALGQ</sequence>